<keyword evidence="1" id="KW-0732">Signal</keyword>
<dbReference type="STRING" id="1121117.SAMN02745977_01060"/>
<dbReference type="Pfam" id="PF03886">
    <property type="entry name" value="ABC_trans_aux"/>
    <property type="match status" value="1"/>
</dbReference>
<keyword evidence="3" id="KW-0449">Lipoprotein</keyword>
<evidence type="ECO:0000313" key="3">
    <source>
        <dbReference type="EMBL" id="SEN31185.1"/>
    </source>
</evidence>
<evidence type="ECO:0000313" key="4">
    <source>
        <dbReference type="Proteomes" id="UP000199531"/>
    </source>
</evidence>
<name>A0A1H8FHR9_9BURK</name>
<evidence type="ECO:0000256" key="1">
    <source>
        <dbReference type="SAM" id="SignalP"/>
    </source>
</evidence>
<proteinExistence type="predicted"/>
<feature type="chain" id="PRO_5011451697" evidence="1">
    <location>
        <begin position="20"/>
        <end position="212"/>
    </location>
</feature>
<dbReference type="EMBL" id="FOCW01000001">
    <property type="protein sequence ID" value="SEN31185.1"/>
    <property type="molecule type" value="Genomic_DNA"/>
</dbReference>
<dbReference type="InterPro" id="IPR005586">
    <property type="entry name" value="ABC_trans_aux"/>
</dbReference>
<dbReference type="Proteomes" id="UP000199531">
    <property type="component" value="Unassembled WGS sequence"/>
</dbReference>
<dbReference type="RefSeq" id="WP_091814715.1">
    <property type="nucleotide sequence ID" value="NZ_FOCW01000001.1"/>
</dbReference>
<organism evidence="3 4">
    <name type="scientific">Brachymonas denitrificans DSM 15123</name>
    <dbReference type="NCBI Taxonomy" id="1121117"/>
    <lineage>
        <taxon>Bacteria</taxon>
        <taxon>Pseudomonadati</taxon>
        <taxon>Pseudomonadota</taxon>
        <taxon>Betaproteobacteria</taxon>
        <taxon>Burkholderiales</taxon>
        <taxon>Comamonadaceae</taxon>
        <taxon>Brachymonas</taxon>
    </lineage>
</organism>
<protein>
    <submittedName>
        <fullName evidence="3">ABC-type transport auxiliary lipoprotein component</fullName>
    </submittedName>
</protein>
<reference evidence="3 4" key="1">
    <citation type="submission" date="2016-10" db="EMBL/GenBank/DDBJ databases">
        <authorList>
            <person name="de Groot N.N."/>
        </authorList>
    </citation>
    <scope>NUCLEOTIDE SEQUENCE [LARGE SCALE GENOMIC DNA]</scope>
    <source>
        <strain evidence="3 4">DSM 15123</strain>
    </source>
</reference>
<dbReference type="SUPFAM" id="SSF159594">
    <property type="entry name" value="XCC0632-like"/>
    <property type="match status" value="1"/>
</dbReference>
<evidence type="ECO:0000259" key="2">
    <source>
        <dbReference type="Pfam" id="PF03886"/>
    </source>
</evidence>
<gene>
    <name evidence="3" type="ORF">SAMN02745977_01060</name>
</gene>
<accession>A0A1H8FHR9</accession>
<dbReference type="AlphaFoldDB" id="A0A1H8FHR9"/>
<feature type="domain" description="ABC-type transport auxiliary lipoprotein component" evidence="2">
    <location>
        <begin position="30"/>
        <end position="189"/>
    </location>
</feature>
<dbReference type="PROSITE" id="PS51257">
    <property type="entry name" value="PROKAR_LIPOPROTEIN"/>
    <property type="match status" value="1"/>
</dbReference>
<sequence>MHRLLFRSLIPVACAAVLAGCAGGKEPSFYTLQAPTEAAITPAVRAASVLVVPGPVRVPDALDKPEVVVLSGAQQVIPLPTDLWRSQFGEEVKTAVLGTVLADSRIAQAPAGGYAQGNAIPQYALHLGVDRMDIALGQYARLDATWSLQRLPAGMAGAPTVCRASWQREVPGSSVQDAVAVHQALMQEWGLRIRRQLLGQSGQISGISGCGG</sequence>
<dbReference type="Gene3D" id="3.40.50.10610">
    <property type="entry name" value="ABC-type transport auxiliary lipoprotein component"/>
    <property type="match status" value="1"/>
</dbReference>
<feature type="signal peptide" evidence="1">
    <location>
        <begin position="1"/>
        <end position="19"/>
    </location>
</feature>
<dbReference type="OrthoDB" id="1494661at2"/>
<keyword evidence="4" id="KW-1185">Reference proteome</keyword>